<proteinExistence type="predicted"/>
<keyword evidence="2" id="KW-1185">Reference proteome</keyword>
<evidence type="ECO:0000313" key="1">
    <source>
        <dbReference type="EMBL" id="CAI9539311.1"/>
    </source>
</evidence>
<comment type="caution">
    <text evidence="1">The sequence shown here is derived from an EMBL/GenBank/DDBJ whole genome shotgun (WGS) entry which is preliminary data.</text>
</comment>
<accession>A0ABN9ATF2</accession>
<name>A0ABN9ATF2_9NEOB</name>
<sequence>MPLESAGKREIILSSVVCDMADSAVDLRITAHFTHLGSHGGQNQSVEPQLWRWRQQQWEAHNSTL</sequence>
<dbReference type="EMBL" id="CATNWA010001172">
    <property type="protein sequence ID" value="CAI9539311.1"/>
    <property type="molecule type" value="Genomic_DNA"/>
</dbReference>
<organism evidence="1 2">
    <name type="scientific">Staurois parvus</name>
    <dbReference type="NCBI Taxonomy" id="386267"/>
    <lineage>
        <taxon>Eukaryota</taxon>
        <taxon>Metazoa</taxon>
        <taxon>Chordata</taxon>
        <taxon>Craniata</taxon>
        <taxon>Vertebrata</taxon>
        <taxon>Euteleostomi</taxon>
        <taxon>Amphibia</taxon>
        <taxon>Batrachia</taxon>
        <taxon>Anura</taxon>
        <taxon>Neobatrachia</taxon>
        <taxon>Ranoidea</taxon>
        <taxon>Ranidae</taxon>
        <taxon>Staurois</taxon>
    </lineage>
</organism>
<reference evidence="1" key="1">
    <citation type="submission" date="2023-05" db="EMBL/GenBank/DDBJ databases">
        <authorList>
            <person name="Stuckert A."/>
        </authorList>
    </citation>
    <scope>NUCLEOTIDE SEQUENCE</scope>
</reference>
<evidence type="ECO:0000313" key="2">
    <source>
        <dbReference type="Proteomes" id="UP001162483"/>
    </source>
</evidence>
<dbReference type="Proteomes" id="UP001162483">
    <property type="component" value="Unassembled WGS sequence"/>
</dbReference>
<protein>
    <submittedName>
        <fullName evidence="1">Uncharacterized protein</fullName>
    </submittedName>
</protein>
<gene>
    <name evidence="1" type="ORF">SPARVUS_LOCUS1576625</name>
</gene>